<dbReference type="Proteomes" id="UP000241591">
    <property type="component" value="Segment"/>
</dbReference>
<dbReference type="EMBL" id="HQ634177">
    <property type="protein sequence ID" value="AGH26896.1"/>
    <property type="molecule type" value="Genomic_DNA"/>
</dbReference>
<dbReference type="EMBL" id="KU686195">
    <property type="protein sequence ID" value="AOV58179.1"/>
    <property type="molecule type" value="Genomic_DNA"/>
</dbReference>
<proteinExistence type="predicted"/>
<dbReference type="EMBL" id="KU686193">
    <property type="protein sequence ID" value="AOV57679.1"/>
    <property type="molecule type" value="Genomic_DNA"/>
</dbReference>
<dbReference type="InterPro" id="IPR002068">
    <property type="entry name" value="A-crystallin/Hsp20_dom"/>
</dbReference>
<dbReference type="EMBL" id="KU686192">
    <property type="protein sequence ID" value="AOV57429.1"/>
    <property type="molecule type" value="Genomic_DNA"/>
</dbReference>
<keyword evidence="8" id="KW-1185">Reference proteome</keyword>
<evidence type="ECO:0000313" key="10">
    <source>
        <dbReference type="Proteomes" id="UP000241265"/>
    </source>
</evidence>
<dbReference type="EMBL" id="KU686194">
    <property type="protein sequence ID" value="AOV57929.1"/>
    <property type="molecule type" value="Genomic_DNA"/>
</dbReference>
<dbReference type="Proteomes" id="UP000241610">
    <property type="component" value="Segment"/>
</dbReference>
<dbReference type="Pfam" id="PF00011">
    <property type="entry name" value="HSP20"/>
    <property type="match status" value="1"/>
</dbReference>
<dbReference type="Proteomes" id="UP000240287">
    <property type="component" value="Genome"/>
</dbReference>
<evidence type="ECO:0000313" key="8">
    <source>
        <dbReference type="Proteomes" id="UP000203521"/>
    </source>
</evidence>
<evidence type="ECO:0000313" key="6">
    <source>
        <dbReference type="EMBL" id="AOV58179.1"/>
    </source>
</evidence>
<dbReference type="Proteomes" id="UP000241494">
    <property type="component" value="Segment"/>
</dbReference>
<evidence type="ECO:0000313" key="2">
    <source>
        <dbReference type="EMBL" id="AGH26896.1"/>
    </source>
</evidence>
<dbReference type="SUPFAM" id="SSF49764">
    <property type="entry name" value="HSP20-like chaperones"/>
    <property type="match status" value="1"/>
</dbReference>
<evidence type="ECO:0000313" key="3">
    <source>
        <dbReference type="EMBL" id="AOV57429.1"/>
    </source>
</evidence>
<protein>
    <submittedName>
        <fullName evidence="2">Small heat shock protein</fullName>
    </submittedName>
</protein>
<dbReference type="Proteomes" id="UP000203521">
    <property type="component" value="Segment"/>
</dbReference>
<dbReference type="OrthoDB" id="15726at10239"/>
<dbReference type="Gene3D" id="2.60.40.790">
    <property type="match status" value="1"/>
</dbReference>
<dbReference type="EMBL" id="KU686196">
    <property type="protein sequence ID" value="AOV58429.1"/>
    <property type="molecule type" value="Genomic_DNA"/>
</dbReference>
<dbReference type="KEGG" id="vg:15009582"/>
<evidence type="ECO:0000313" key="9">
    <source>
        <dbReference type="Proteomes" id="UP000240287"/>
    </source>
</evidence>
<keyword evidence="2" id="KW-0346">Stress response</keyword>
<dbReference type="RefSeq" id="YP_007673074.1">
    <property type="nucleotide sequence ID" value="NC_020837.1"/>
</dbReference>
<accession>M4QHI5</accession>
<dbReference type="Proteomes" id="UP000241265">
    <property type="component" value="Genome"/>
</dbReference>
<name>M4QHI5_9CAUD</name>
<gene>
    <name evidence="5" type="ORF">C030809_174</name>
    <name evidence="7" type="ORF">C290910_174</name>
    <name evidence="4" type="ORF">N170310_174</name>
    <name evidence="3" type="ORF">N330309_174</name>
    <name evidence="6" type="ORF">S170810_174</name>
    <name evidence="2" type="ORF">SXBG_00161</name>
</gene>
<evidence type="ECO:0000313" key="7">
    <source>
        <dbReference type="EMBL" id="AOV58429.1"/>
    </source>
</evidence>
<dbReference type="PANTHER" id="PTHR47062:SF1">
    <property type="entry name" value="SMALL HEAT SHOCK PROTEIN IBPA"/>
    <property type="match status" value="1"/>
</dbReference>
<evidence type="ECO:0000313" key="4">
    <source>
        <dbReference type="EMBL" id="AOV57679.1"/>
    </source>
</evidence>
<dbReference type="GeneID" id="15009582"/>
<dbReference type="InterPro" id="IPR008978">
    <property type="entry name" value="HSP20-like_chaperone"/>
</dbReference>
<sequence length="144" mass="16640">MNKYAWDIYSPHFVGLDDIFHRLDSMSNHNTNYPPYNLIKHDNSKFTIEIALAGFKPEEIEVSTESNILKVATKNAARDPEVEYLHRGVSKRSFVNTWQLSDDVKVGDVSFEDGLLVVQLNKYIPEHQRRIVYDISGTKELLLE</sequence>
<evidence type="ECO:0000259" key="1">
    <source>
        <dbReference type="PROSITE" id="PS01031"/>
    </source>
</evidence>
<reference evidence="2 8" key="1">
    <citation type="submission" date="2010-11" db="EMBL/GenBank/DDBJ databases">
        <title>The Genome Sequence of Synechococcus phage S-CAM1 0208SB26.</title>
        <authorList>
            <consortium name="The Broad Institute Genome Sequencing Platform"/>
            <person name="Henn M.R."/>
            <person name="Martiny J."/>
            <person name="Weihe C."/>
            <person name="Levin J."/>
            <person name="Malboeuf C."/>
            <person name="Casali M."/>
            <person name="Russ C."/>
            <person name="Lennon N."/>
            <person name="Chapman S.B."/>
            <person name="Erlich R."/>
            <person name="Young S.K."/>
            <person name="Yandava C."/>
            <person name="Zeng Q."/>
            <person name="Alvarado L."/>
            <person name="Anderson S."/>
            <person name="Berlin A."/>
            <person name="Chen Z."/>
            <person name="Freedman E."/>
            <person name="Gellesch M."/>
            <person name="Goldberg J."/>
            <person name="Green L."/>
            <person name="Griggs A."/>
            <person name="Gujja S."/>
            <person name="Heilman E.R."/>
            <person name="Heiman D."/>
            <person name="Hollinger A."/>
            <person name="Howarth C."/>
            <person name="Larson L."/>
            <person name="Mehta T."/>
            <person name="Pearson M."/>
            <person name="Roberts A."/>
            <person name="Ryan E."/>
            <person name="Saif S."/>
            <person name="Shea T."/>
            <person name="Shenoy N."/>
            <person name="Sisk P."/>
            <person name="Stolte C."/>
            <person name="Sykes S."/>
            <person name="White J."/>
            <person name="Haas B."/>
            <person name="Nusbaum C."/>
            <person name="Birren B."/>
        </authorList>
    </citation>
    <scope>NUCLEOTIDE SEQUENCE [LARGE SCALE GENOMIC DNA]</scope>
    <source>
        <strain evidence="2 8">S-CAM1</strain>
    </source>
</reference>
<reference evidence="9 10" key="2">
    <citation type="journal article" date="2016" name="Virology">
        <title>The genomic content and context of auxiliary metabolic genes in marine cyanomyoviruses.</title>
        <authorList>
            <person name="Crummett L.T."/>
            <person name="Puxty R.J."/>
            <person name="Weihe C."/>
            <person name="Marston M.F."/>
            <person name="Martiny J.B."/>
        </authorList>
    </citation>
    <scope>NUCLEOTIDE SEQUENCE [LARGE SCALE GENOMIC DNA]</scope>
    <source>
        <strain evidence="3">0309SB33</strain>
        <strain evidence="4">0310NB17</strain>
        <strain evidence="5">0809CC03</strain>
        <strain evidence="6">0810SB17</strain>
        <strain evidence="7">0910CC29</strain>
    </source>
</reference>
<organism evidence="2 8">
    <name type="scientific">Synechococcus phage S-CAM1</name>
    <dbReference type="NCBI Taxonomy" id="754037"/>
    <lineage>
        <taxon>Viruses</taxon>
        <taxon>Duplodnaviria</taxon>
        <taxon>Heunggongvirae</taxon>
        <taxon>Uroviricota</taxon>
        <taxon>Caudoviricetes</taxon>
        <taxon>Pantevenvirales</taxon>
        <taxon>Kyanoviridae</taxon>
        <taxon>Anaposvirus</taxon>
        <taxon>Anaposvirus socalone</taxon>
    </lineage>
</organism>
<feature type="domain" description="SHSP" evidence="1">
    <location>
        <begin position="27"/>
        <end position="138"/>
    </location>
</feature>
<evidence type="ECO:0000313" key="5">
    <source>
        <dbReference type="EMBL" id="AOV57929.1"/>
    </source>
</evidence>
<dbReference type="PROSITE" id="PS01031">
    <property type="entry name" value="SHSP"/>
    <property type="match status" value="1"/>
</dbReference>
<dbReference type="PANTHER" id="PTHR47062">
    <property type="match status" value="1"/>
</dbReference>